<proteinExistence type="predicted"/>
<keyword evidence="2" id="KW-0472">Membrane</keyword>
<dbReference type="EMBL" id="CH477381">
    <property type="protein sequence ID" value="EAT42210.1"/>
    <property type="molecule type" value="Genomic_DNA"/>
</dbReference>
<dbReference type="OrthoDB" id="7742904at2759"/>
<feature type="region of interest" description="Disordered" evidence="1">
    <location>
        <begin position="61"/>
        <end position="104"/>
    </location>
</feature>
<evidence type="ECO:0000256" key="1">
    <source>
        <dbReference type="SAM" id="MobiDB-lite"/>
    </source>
</evidence>
<sequence>MWWVFHVLWLILVIGLFFLILRRIYHFGMHGTEQQYETRNSQDIRSNQQYYIFTIYESQQNARNQQASDQPPPNYEPPPPPPKYDDVIKSPDLYQKPPSYNQVQ</sequence>
<keyword evidence="2" id="KW-0812">Transmembrane</keyword>
<accession>A0A1S4FCW0</accession>
<reference evidence="3" key="3">
    <citation type="submission" date="2012-09" db="EMBL/GenBank/DDBJ databases">
        <authorList>
            <consortium name="VectorBase"/>
        </authorList>
    </citation>
    <scope>NUCLEOTIDE SEQUENCE</scope>
    <source>
        <strain evidence="3">Liverpool</strain>
    </source>
</reference>
<dbReference type="OMA" id="RRIYYFG"/>
<evidence type="ECO:0000256" key="2">
    <source>
        <dbReference type="SAM" id="Phobius"/>
    </source>
</evidence>
<feature type="transmembrane region" description="Helical" evidence="2">
    <location>
        <begin position="6"/>
        <end position="25"/>
    </location>
</feature>
<reference evidence="3" key="1">
    <citation type="submission" date="2005-10" db="EMBL/GenBank/DDBJ databases">
        <authorList>
            <person name="Loftus B.J."/>
            <person name="Nene V.M."/>
            <person name="Hannick L.I."/>
            <person name="Bidwell S."/>
            <person name="Haas B."/>
            <person name="Amedeo P."/>
            <person name="Orvis J."/>
            <person name="Wortman J.R."/>
            <person name="White O.R."/>
            <person name="Salzberg S."/>
            <person name="Shumway M."/>
            <person name="Koo H."/>
            <person name="Zhao Y."/>
            <person name="Holmes M."/>
            <person name="Miller J."/>
            <person name="Schatz M."/>
            <person name="Pop M."/>
            <person name="Pai G."/>
            <person name="Utterback T."/>
            <person name="Rogers Y.-H."/>
            <person name="Kravitz S."/>
            <person name="Fraser C.M."/>
        </authorList>
    </citation>
    <scope>NUCLEOTIDE SEQUENCE</scope>
    <source>
        <strain evidence="3">Liverpool</strain>
    </source>
</reference>
<feature type="compositionally biased region" description="Pro residues" evidence="1">
    <location>
        <begin position="70"/>
        <end position="82"/>
    </location>
</feature>
<reference evidence="3" key="2">
    <citation type="journal article" date="2007" name="Science">
        <title>Genome sequence of Aedes aegypti, a major arbovirus vector.</title>
        <authorList>
            <person name="Nene V."/>
            <person name="Wortman J.R."/>
            <person name="Lawson D."/>
            <person name="Haas B."/>
            <person name="Kodira C."/>
            <person name="Tu Z.J."/>
            <person name="Loftus B."/>
            <person name="Xi Z."/>
            <person name="Megy K."/>
            <person name="Grabherr M."/>
            <person name="Ren Q."/>
            <person name="Zdobnov E.M."/>
            <person name="Lobo N.F."/>
            <person name="Campbell K.S."/>
            <person name="Brown S.E."/>
            <person name="Bonaldo M.F."/>
            <person name="Zhu J."/>
            <person name="Sinkins S.P."/>
            <person name="Hogenkamp D.G."/>
            <person name="Amedeo P."/>
            <person name="Arensburger P."/>
            <person name="Atkinson P.W."/>
            <person name="Bidwell S."/>
            <person name="Biedler J."/>
            <person name="Birney E."/>
            <person name="Bruggner R.V."/>
            <person name="Costas J."/>
            <person name="Coy M.R."/>
            <person name="Crabtree J."/>
            <person name="Crawford M."/>
            <person name="Debruyn B."/>
            <person name="Decaprio D."/>
            <person name="Eiglmeier K."/>
            <person name="Eisenstadt E."/>
            <person name="El-Dorry H."/>
            <person name="Gelbart W.M."/>
            <person name="Gomes S.L."/>
            <person name="Hammond M."/>
            <person name="Hannick L.I."/>
            <person name="Hogan J.R."/>
            <person name="Holmes M.H."/>
            <person name="Jaffe D."/>
            <person name="Johnston J.S."/>
            <person name="Kennedy R.C."/>
            <person name="Koo H."/>
            <person name="Kravitz S."/>
            <person name="Kriventseva E.V."/>
            <person name="Kulp D."/>
            <person name="Labutti K."/>
            <person name="Lee E."/>
            <person name="Li S."/>
            <person name="Lovin D.D."/>
            <person name="Mao C."/>
            <person name="Mauceli E."/>
            <person name="Menck C.F."/>
            <person name="Miller J.R."/>
            <person name="Montgomery P."/>
            <person name="Mori A."/>
            <person name="Nascimento A.L."/>
            <person name="Naveira H.F."/>
            <person name="Nusbaum C."/>
            <person name="O'leary S."/>
            <person name="Orvis J."/>
            <person name="Pertea M."/>
            <person name="Quesneville H."/>
            <person name="Reidenbach K.R."/>
            <person name="Rogers Y.H."/>
            <person name="Roth C.W."/>
            <person name="Schneider J.R."/>
            <person name="Schatz M."/>
            <person name="Shumway M."/>
            <person name="Stanke M."/>
            <person name="Stinson E.O."/>
            <person name="Tubio J.M."/>
            <person name="Vanzee J.P."/>
            <person name="Verjovski-Almeida S."/>
            <person name="Werner D."/>
            <person name="White O."/>
            <person name="Wyder S."/>
            <person name="Zeng Q."/>
            <person name="Zhao Q."/>
            <person name="Zhao Y."/>
            <person name="Hill C.A."/>
            <person name="Raikhel A.S."/>
            <person name="Soares M.B."/>
            <person name="Knudson D.L."/>
            <person name="Lee N.H."/>
            <person name="Galagan J."/>
            <person name="Salzberg S.L."/>
            <person name="Paulsen I.T."/>
            <person name="Dimopoulos G."/>
            <person name="Collins F.H."/>
            <person name="Birren B."/>
            <person name="Fraser-Liggett C.M."/>
            <person name="Severson D.W."/>
        </authorList>
    </citation>
    <scope>NUCLEOTIDE SEQUENCE [LARGE SCALE GENOMIC DNA]</scope>
    <source>
        <strain evidence="3">Liverpool</strain>
    </source>
</reference>
<organism evidence="3 4">
    <name type="scientific">Aedes aegypti</name>
    <name type="common">Yellowfever mosquito</name>
    <name type="synonym">Culex aegypti</name>
    <dbReference type="NCBI Taxonomy" id="7159"/>
    <lineage>
        <taxon>Eukaryota</taxon>
        <taxon>Metazoa</taxon>
        <taxon>Ecdysozoa</taxon>
        <taxon>Arthropoda</taxon>
        <taxon>Hexapoda</taxon>
        <taxon>Insecta</taxon>
        <taxon>Pterygota</taxon>
        <taxon>Neoptera</taxon>
        <taxon>Endopterygota</taxon>
        <taxon>Diptera</taxon>
        <taxon>Nematocera</taxon>
        <taxon>Culicoidea</taxon>
        <taxon>Culicidae</taxon>
        <taxon>Culicinae</taxon>
        <taxon>Aedini</taxon>
        <taxon>Aedes</taxon>
        <taxon>Stegomyia</taxon>
    </lineage>
</organism>
<evidence type="ECO:0000313" key="3">
    <source>
        <dbReference type="EMBL" id="EAT42210.1"/>
    </source>
</evidence>
<dbReference type="AlphaFoldDB" id="A0A1S4FCW0"/>
<keyword evidence="2" id="KW-1133">Transmembrane helix</keyword>
<name>A0A1S4FCW0_AEDAE</name>
<dbReference type="HOGENOM" id="CLU_803080_0_0_1"/>
<evidence type="ECO:0000313" key="4">
    <source>
        <dbReference type="Proteomes" id="UP000682892"/>
    </source>
</evidence>
<dbReference type="KEGG" id="aag:5567650"/>
<gene>
    <name evidence="3" type="ORF">AaeL_AAEL006238</name>
</gene>
<protein>
    <submittedName>
        <fullName evidence="3">AAEL006238-PA</fullName>
    </submittedName>
</protein>
<dbReference type="Proteomes" id="UP000682892">
    <property type="component" value="Unassembled WGS sequence"/>
</dbReference>